<proteinExistence type="predicted"/>
<organism evidence="1 2">
    <name type="scientific">Acinetobacter proteolyticus</name>
    <dbReference type="NCBI Taxonomy" id="1776741"/>
    <lineage>
        <taxon>Bacteria</taxon>
        <taxon>Pseudomonadati</taxon>
        <taxon>Pseudomonadota</taxon>
        <taxon>Gammaproteobacteria</taxon>
        <taxon>Moraxellales</taxon>
        <taxon>Moraxellaceae</taxon>
        <taxon>Acinetobacter</taxon>
    </lineage>
</organism>
<dbReference type="EMBL" id="CABWKZ010000056">
    <property type="protein sequence ID" value="VXA58188.1"/>
    <property type="molecule type" value="Genomic_DNA"/>
</dbReference>
<evidence type="ECO:0000313" key="1">
    <source>
        <dbReference type="EMBL" id="VXA58188.1"/>
    </source>
</evidence>
<evidence type="ECO:0000313" key="2">
    <source>
        <dbReference type="Proteomes" id="UP000430404"/>
    </source>
</evidence>
<gene>
    <name evidence="1" type="ORF">ACI8B_60030</name>
</gene>
<reference evidence="1 2" key="1">
    <citation type="submission" date="2019-10" db="EMBL/GenBank/DDBJ databases">
        <authorList>
            <person name="Karimi E."/>
        </authorList>
    </citation>
    <scope>NUCLEOTIDE SEQUENCE [LARGE SCALE GENOMIC DNA]</scope>
    <source>
        <strain evidence="1">Acinetobacter sp. 8BE</strain>
    </source>
</reference>
<accession>A0A653KCF9</accession>
<protein>
    <submittedName>
        <fullName evidence="1">Uncharacterized protein</fullName>
    </submittedName>
</protein>
<sequence length="84" mass="9537">MCVWQCCLKLIVNSQSPRKIAKPLKSINSNKAHTKLKAMIFPLKNNATLASFLMGSSFFNPMIEKMMPIKLQITEMIHASKKNK</sequence>
<dbReference type="AlphaFoldDB" id="A0A653KCF9"/>
<dbReference type="Proteomes" id="UP000430404">
    <property type="component" value="Unassembled WGS sequence"/>
</dbReference>
<name>A0A653KCF9_9GAMM</name>